<feature type="signal peptide" evidence="1">
    <location>
        <begin position="1"/>
        <end position="31"/>
    </location>
</feature>
<evidence type="ECO:0000313" key="3">
    <source>
        <dbReference type="Proteomes" id="UP001165583"/>
    </source>
</evidence>
<proteinExistence type="predicted"/>
<dbReference type="Gene3D" id="3.40.50.1820">
    <property type="entry name" value="alpha/beta hydrolase"/>
    <property type="match status" value="1"/>
</dbReference>
<keyword evidence="3" id="KW-1185">Reference proteome</keyword>
<keyword evidence="1" id="KW-0732">Signal</keyword>
<sequence>MVKFVGRARTVALALFSTASVLAVALPVAHAADRKPKVSAEAAVEKAEATETETGKVRRITVDGKSISYRASAGTLIIRDDAGKPTASMFYVAYTKEGAAAKDRPVTFLTNGGPGSASLWLNIGGFGPVRAPTATPKATPPAPYREQENPFTLLGNSDLVFLDAIGTGYSRTIGDTPVNAYWGVDQDIDAFARGITRYITKFDRWNSPRFLLGESYGTTRSAGLVYKLQNQGLDFNGVVLLSTLLNFGTGFQGSDIDAINFVPTLAATAWYHNRSATHPADLDTYLEQARDFAFGPYASALLKGDRLSAEEEDSVARQLGGFTGLSVEFLKKNKLRVGMEQYRNELLADKGIIIGRFDTRFTAPASYASGDGAFDPATNDAATAGVTSAHLSLFRQHLVRDIGYTSEMHYRPLYNAVIEPQWDNQHKAPGIDRPLPFANTGLDLAGALQRNPNLKVLVMGGVYDLATPYAGAEYDISQLYLTPNLRQNVRFAHYRSGHMTYVDDTASAEMKADLDNFYGWAMQR</sequence>
<evidence type="ECO:0000313" key="2">
    <source>
        <dbReference type="EMBL" id="MCT2401434.1"/>
    </source>
</evidence>
<gene>
    <name evidence="2" type="ORF">NZK81_17930</name>
</gene>
<evidence type="ECO:0000256" key="1">
    <source>
        <dbReference type="SAM" id="SignalP"/>
    </source>
</evidence>
<dbReference type="RefSeq" id="WP_260047461.1">
    <property type="nucleotide sequence ID" value="NZ_JANZXA010000014.1"/>
</dbReference>
<dbReference type="Proteomes" id="UP001165583">
    <property type="component" value="Unassembled WGS sequence"/>
</dbReference>
<reference evidence="2" key="1">
    <citation type="submission" date="2022-09" db="EMBL/GenBank/DDBJ databases">
        <title>Novosphingobium sp. Nov., a polycyclic aromatic hydrocarbon-degrading bacterium isolated form mangrove sediments in HongKong.</title>
        <authorList>
            <person name="Hu Z."/>
        </authorList>
    </citation>
    <scope>NUCLEOTIDE SEQUENCE</scope>
    <source>
        <strain evidence="2">HK4-1</strain>
    </source>
</reference>
<organism evidence="2 3">
    <name type="scientific">Novosphingobium mangrovi</name>
    <name type="common">ex Huang et al. 2023</name>
    <dbReference type="NCBI Taxonomy" id="2976432"/>
    <lineage>
        <taxon>Bacteria</taxon>
        <taxon>Pseudomonadati</taxon>
        <taxon>Pseudomonadota</taxon>
        <taxon>Alphaproteobacteria</taxon>
        <taxon>Sphingomonadales</taxon>
        <taxon>Sphingomonadaceae</taxon>
        <taxon>Novosphingobium</taxon>
    </lineage>
</organism>
<dbReference type="SUPFAM" id="SSF53474">
    <property type="entry name" value="alpha/beta-Hydrolases"/>
    <property type="match status" value="1"/>
</dbReference>
<dbReference type="Pfam" id="PF00450">
    <property type="entry name" value="Peptidase_S10"/>
    <property type="match status" value="1"/>
</dbReference>
<comment type="caution">
    <text evidence="2">The sequence shown here is derived from an EMBL/GenBank/DDBJ whole genome shotgun (WGS) entry which is preliminary data.</text>
</comment>
<dbReference type="InterPro" id="IPR029058">
    <property type="entry name" value="AB_hydrolase_fold"/>
</dbReference>
<dbReference type="EMBL" id="JANZXA010000014">
    <property type="protein sequence ID" value="MCT2401434.1"/>
    <property type="molecule type" value="Genomic_DNA"/>
</dbReference>
<name>A0ABT2I9H6_9SPHN</name>
<accession>A0ABT2I9H6</accession>
<dbReference type="InterPro" id="IPR001563">
    <property type="entry name" value="Peptidase_S10"/>
</dbReference>
<feature type="chain" id="PRO_5046742130" evidence="1">
    <location>
        <begin position="32"/>
        <end position="524"/>
    </location>
</feature>
<protein>
    <submittedName>
        <fullName evidence="2">Peptidase S10</fullName>
    </submittedName>
</protein>